<dbReference type="SMART" id="SM00758">
    <property type="entry name" value="PA14"/>
    <property type="match status" value="1"/>
</dbReference>
<dbReference type="InterPro" id="IPR037524">
    <property type="entry name" value="PA14/GLEYA"/>
</dbReference>
<dbReference type="InterPro" id="IPR046839">
    <property type="entry name" value="ABC_toxin_N"/>
</dbReference>
<evidence type="ECO:0000256" key="1">
    <source>
        <dbReference type="SAM" id="Coils"/>
    </source>
</evidence>
<name>A0A1C2E0T4_9HYPH</name>
<dbReference type="Pfam" id="PF20220">
    <property type="entry name" value="ABC_toxin_N"/>
    <property type="match status" value="1"/>
</dbReference>
<dbReference type="SUPFAM" id="SSF56988">
    <property type="entry name" value="Anthrax protective antigen"/>
    <property type="match status" value="1"/>
</dbReference>
<dbReference type="InterPro" id="IPR041079">
    <property type="entry name" value="Neuraminidase-like"/>
</dbReference>
<dbReference type="Pfam" id="PF18276">
    <property type="entry name" value="TcA_TcB_BD"/>
    <property type="match status" value="1"/>
</dbReference>
<dbReference type="Pfam" id="PF07691">
    <property type="entry name" value="PA14"/>
    <property type="match status" value="1"/>
</dbReference>
<dbReference type="EMBL" id="MDEO01000029">
    <property type="protein sequence ID" value="OCX20611.1"/>
    <property type="molecule type" value="Genomic_DNA"/>
</dbReference>
<gene>
    <name evidence="3" type="ORF">QV13_07945</name>
</gene>
<dbReference type="OrthoDB" id="9781691at2"/>
<reference evidence="3 4" key="1">
    <citation type="submission" date="2016-08" db="EMBL/GenBank/DDBJ databases">
        <title>Whole genome sequence of Mesorhizobium sp. strain UASWS1009 isolated from industrial sewage.</title>
        <authorList>
            <person name="Crovadore J."/>
            <person name="Calmin G."/>
            <person name="Chablais R."/>
            <person name="Cochard B."/>
            <person name="Lefort F."/>
        </authorList>
    </citation>
    <scope>NUCLEOTIDE SEQUENCE [LARGE SCALE GENOMIC DNA]</scope>
    <source>
        <strain evidence="3 4">UASWS1009</strain>
    </source>
</reference>
<accession>A0A1C2E0T4</accession>
<protein>
    <recommendedName>
        <fullName evidence="2">PA14 domain-containing protein</fullName>
    </recommendedName>
</protein>
<evidence type="ECO:0000313" key="3">
    <source>
        <dbReference type="EMBL" id="OCX20611.1"/>
    </source>
</evidence>
<keyword evidence="4" id="KW-1185">Reference proteome</keyword>
<feature type="coiled-coil region" evidence="1">
    <location>
        <begin position="2443"/>
        <end position="2470"/>
    </location>
</feature>
<dbReference type="InterPro" id="IPR040840">
    <property type="entry name" value="TcA_TcB_BD"/>
</dbReference>
<evidence type="ECO:0000313" key="4">
    <source>
        <dbReference type="Proteomes" id="UP000094412"/>
    </source>
</evidence>
<dbReference type="Gene3D" id="3.90.182.10">
    <property type="entry name" value="Toxin - Anthrax Protective Antigen,domain 1"/>
    <property type="match status" value="1"/>
</dbReference>
<evidence type="ECO:0000259" key="2">
    <source>
        <dbReference type="PROSITE" id="PS51820"/>
    </source>
</evidence>
<comment type="caution">
    <text evidence="3">The sequence shown here is derived from an EMBL/GenBank/DDBJ whole genome shotgun (WGS) entry which is preliminary data.</text>
</comment>
<dbReference type="PROSITE" id="PS51820">
    <property type="entry name" value="PA14"/>
    <property type="match status" value="1"/>
</dbReference>
<sequence>MSDQDKLDDVISQNRPDYSSLFGSAEFCDCPQCRSVHSPAAYLVDLLQFLGPDIPGITPLDVLIGNAKKTWADGTPIIGRRPDLAYIQLSCENTNTTMPYVDLVNEVLESYVAFRQSLPLKADADGNVAVPAVPAPNESSPGVTAAELGANPENIRDTAYDRLEGAVYPFTLPFHQPITSLRLTLKQMGTSRHEVMSVFRKDKSAAFDTALDVEALSMTEHEYTILTGARFDGTPPVPPLPPVSGFYGFNAPPAPADIAWVSGGLPVGAVQHVLGDAWAFAPFAPPPPSGANTHASALNPGLHQHFFDSVADPNGLKVAADDFLFAEVFLDPANPPRMLMLQFFDGTWSHRAYWGESKFDWGVEATASRRYMGPMPATGAWVRLEVPARHVGLGGASLAGMAFTLFSGDATWGAAGVRSSSWVERLTQVPTLLARTGVAYLDLIALIGTRYLNPSRPHGAALEAFERIPIGFGTLARLVANNFANPDPPTLSALASAGMTIAELQTWAAEQFATISKMLVLDAPDSACDLSLTRLLHLDGTSLDDVELARLHRFIRLWRKTGWTIVDLDRTMTALQAADITAKFLRQLGQITQLQGELDLPLQKLLSLWGNIPVNGDDALYNSLFLNRAVRNVDPDFQPVDGGYLTAAGLRLVDHLPALLAGLRTRATDLTLIRQHARWTSAPGVPATTTSFADDNTPLTLATATVLYRYATLARALHMAIKDVITLEILAGKSPFSRLSQSNQDFDEADIDPARTLDFVRLANNLAKTSFKPATLDYLFGGTADAFPSIAPAGETIGQQLAIIRDGLVSIANDNIASDDPNGELTRAKLAQLFEPHIVEQLAGLIAGTAVYSAPLAVLPAGVVLPAGSVSYNGKSRLLMSSGWLTDAAKAVLLGLSGVNDYRMAVQSLYDQPRSLLTQTLVARLEWPTAEKDLRTAVLEAPTLSADGSVDPTRVAAKFKAFLAAALPKFRIALSRALIKQTLAGALGLDPSVTALLLEGNGSVLPLGTDADKTVPAISDFLALSGDGLTGEYFADKTLTAPAVRIVVDPIVSFGWDPGVALGARWTGKLVSEKTQTYQFHLRAGGGVRLTIDGALLIDRWNDGPPTEYTVSSDLEAGRSYDLKLEYFNLASADPNEVPALLELRWSSASSPAEIIPTGQLYSATRGDVEAFARHTYIRMHKASLLIGGFGLSVPETALLTDPVRAGSMNLNLLPVDALRATPAQLFAAWSSLNEFVALRNLAIADPQSLNEVFDAPNAALALERLQQATGFEATTLAGLAGAAGFDLRDADYRDVAKLLAFAKAMRLVGSLAAPTTQLFSWAAAVPDMKQARTAAQEAKRAYKARYDDQSWLEAAHLVADPLREAQRAALVAYLLPRLGYTDPGQLFEHFLIDVEMSPCIRTSRIKQAISSVQLFIQRCRLNLEMPHVSPRMIDSDRWTWMQNYRVWEANLKIFLFPENWIEAELRDDKSPFFKELESDLLQAELTADAAEIALGSYLEKLDTVSQLEICGLYEQRDFLADEKRQSVLHVFGRSFATPRIFYYRQFVTVNPTYTYWTAWEKVPLDIQADEVSPVIWNRRLYLFWTVTIEKANLATNNRYTAYGLAWSEYHQGKWSSKQTTPATVAVAIANPSVRLNIEKVGDKLNFVFALPAGGIGMAYPFGPGGFLTGGGPEYAAISKQLGTITLQTYNGIASSNDKNSNITYHSGFLAASAGDMEFLPVADPDAAIPVFARTPDLISFYAPGTKPYTLNDHFFVQEGPRTYLVNPSSSAPSDISPYLADGIKPYLVGSYAAKAASYETTSVAQLEPQFKLLSVKANPWQSGPAGIAAAQAQFLTSTAATSASISATALSLESQIFHYGVIKPSDLFVAKYSADFTFETFFHPYAAEYRRRLNRYGVAGLLTIGSQRPADLPKVLSFADAYGPSWSTVNTPWPQHIVDFSFTGAYSLYNWELFFHVPLLIATRLSQNQRFEEAMTWFHYIFNPTVGDGSDPVPQRYWNVLPLRENQPQRLDDLLKALNAGDKDAIAQWEDLQAHPFQPHRVARLRLVAYQKTVVMKYIDNLIAWGDQLFRQDTIETINQATQLYVLAAILLGPRAQRVPARGQGEAKTYAELRAAKLDAFNQTLVEFENDLPFSNRATTNAGATQNRALLGIGRSFYFCLPQNDKLLAYWDTVANRLFNIRHCMNIEGVVRELPLFEPPIDPALLVRAVAQGIDIGSVLSDLSAPLPYYRFNVLLAKAMEMAAELRTLGSALLAALEKRDAEHLSNLRTAHEAELLSLTKQLKQQQLAEAQASEIALQKTRDVTQARFDFYNQLQQRIGEETNQLNELAQAQASQEDAQSEERTTADIASYSTDISVGASFGMSPSVSISAAFGRGNVLPAHEAKSREKGYKASLHTYHANLSSILGGWQRRSDEWKLQKDLASKELVQIDKQIVAAGIRVACAQQDLDNTTRQIEQCQEVQEFLRNKFTGEELYSWMAGDISTIFFQSYQMAYDLAKKAERCHRFELGLTSSNFIQFGAWDSMRKGLMSGERLYLQLKQMERAYFDGNRRDYELTKHFSLVMNAPLELIKLKELGWCEIELPEAVFDVDFPGHYMRRIKSVGISVPAVVGPYTGINCTLTLLRDKTRIKNTPADGYAERDGGEDDRFLTSWTRMQSVATSNAQNDSGLFELNFRDERYLPFEGAGAISRWRIELPRTFRQFDYDTISDVVLHVRYTARDGGTPLRGAAVASLTQQLKDEAVQPQTRLFSLRHEFPSEWHRLCNVADAAGDHSQTISLAKQRFPLLFQGGTITINSVEIFGAPRNRSPDAAPDMKMSLAGPPGTPDLPAIENAANIGSLVHKIVNDAAIDVKNASDTGKEADWTIRVLKADVATVLERLEDIMLLCHYTVTMPKE</sequence>
<dbReference type="InterPro" id="IPR011658">
    <property type="entry name" value="PA14_dom"/>
</dbReference>
<dbReference type="STRING" id="1566387.QV13_07945"/>
<feature type="domain" description="PA14" evidence="2">
    <location>
        <begin position="1024"/>
        <end position="1160"/>
    </location>
</feature>
<organism evidence="3 4">
    <name type="scientific">Mesorhizobium hungaricum</name>
    <dbReference type="NCBI Taxonomy" id="1566387"/>
    <lineage>
        <taxon>Bacteria</taxon>
        <taxon>Pseudomonadati</taxon>
        <taxon>Pseudomonadota</taxon>
        <taxon>Alphaproteobacteria</taxon>
        <taxon>Hyphomicrobiales</taxon>
        <taxon>Phyllobacteriaceae</taxon>
        <taxon>Mesorhizobium</taxon>
    </lineage>
</organism>
<dbReference type="RefSeq" id="WP_065997445.1">
    <property type="nucleotide sequence ID" value="NZ_MDEO01000029.1"/>
</dbReference>
<dbReference type="Proteomes" id="UP000094412">
    <property type="component" value="Unassembled WGS sequence"/>
</dbReference>
<keyword evidence="1" id="KW-0175">Coiled coil</keyword>
<proteinExistence type="predicted"/>
<dbReference type="Pfam" id="PF18413">
    <property type="entry name" value="Neuraminidase"/>
    <property type="match status" value="1"/>
</dbReference>